<dbReference type="InterPro" id="IPR001789">
    <property type="entry name" value="Sig_transdc_resp-reg_receiver"/>
</dbReference>
<dbReference type="PROSITE" id="PS50110">
    <property type="entry name" value="RESPONSE_REGULATORY"/>
    <property type="match status" value="1"/>
</dbReference>
<dbReference type="SMART" id="SM00448">
    <property type="entry name" value="REC"/>
    <property type="match status" value="1"/>
</dbReference>
<evidence type="ECO:0000256" key="3">
    <source>
        <dbReference type="PROSITE-ProRule" id="PRU00169"/>
    </source>
</evidence>
<evidence type="ECO:0000313" key="5">
    <source>
        <dbReference type="EMBL" id="PJF34936.1"/>
    </source>
</evidence>
<evidence type="ECO:0000256" key="2">
    <source>
        <dbReference type="ARBA" id="ARBA00023012"/>
    </source>
</evidence>
<evidence type="ECO:0000256" key="1">
    <source>
        <dbReference type="ARBA" id="ARBA00022553"/>
    </source>
</evidence>
<dbReference type="GO" id="GO:0000160">
    <property type="term" value="P:phosphorelay signal transduction system"/>
    <property type="evidence" value="ECO:0007669"/>
    <property type="project" value="UniProtKB-KW"/>
</dbReference>
<feature type="modified residue" description="4-aspartylphosphate" evidence="3">
    <location>
        <position position="53"/>
    </location>
</feature>
<dbReference type="PANTHER" id="PTHR45339:SF1">
    <property type="entry name" value="HYBRID SIGNAL TRANSDUCTION HISTIDINE KINASE J"/>
    <property type="match status" value="1"/>
</dbReference>
<reference evidence="5 6" key="1">
    <citation type="submission" date="2017-11" db="EMBL/GenBank/DDBJ databases">
        <title>Evolution of Phototrophy in the Chloroflexi Phylum Driven by Horizontal Gene Transfer.</title>
        <authorList>
            <person name="Ward L.M."/>
            <person name="Hemp J."/>
            <person name="Shih P.M."/>
            <person name="Mcglynn S.E."/>
            <person name="Fischer W."/>
        </authorList>
    </citation>
    <scope>NUCLEOTIDE SEQUENCE [LARGE SCALE GENOMIC DNA]</scope>
    <source>
        <strain evidence="5">JP3_13</strain>
    </source>
</reference>
<evidence type="ECO:0000259" key="4">
    <source>
        <dbReference type="PROSITE" id="PS50110"/>
    </source>
</evidence>
<dbReference type="PANTHER" id="PTHR45339">
    <property type="entry name" value="HYBRID SIGNAL TRANSDUCTION HISTIDINE KINASE J"/>
    <property type="match status" value="1"/>
</dbReference>
<keyword evidence="2" id="KW-0902">Two-component regulatory system</keyword>
<name>A0A2M8PBM1_9CHLR</name>
<dbReference type="Gene3D" id="3.40.50.2300">
    <property type="match status" value="1"/>
</dbReference>
<dbReference type="Pfam" id="PF00072">
    <property type="entry name" value="Response_reg"/>
    <property type="match status" value="1"/>
</dbReference>
<dbReference type="SUPFAM" id="SSF52172">
    <property type="entry name" value="CheY-like"/>
    <property type="match status" value="1"/>
</dbReference>
<dbReference type="InterPro" id="IPR011006">
    <property type="entry name" value="CheY-like_superfamily"/>
</dbReference>
<sequence length="122" mass="13514">MGSRILVVEDNADNRVLIMDVLDSMDYEVIIATDGEEGVKKAHAERPDLILMDISLPQMDGLTATRRIKATPELQHIPIIALTAHAMVGDRERALEAGCDDYVSKPIDLRELATKLTQYLPS</sequence>
<organism evidence="5 6">
    <name type="scientific">Candidatus Thermofonsia Clade 1 bacterium</name>
    <dbReference type="NCBI Taxonomy" id="2364210"/>
    <lineage>
        <taxon>Bacteria</taxon>
        <taxon>Bacillati</taxon>
        <taxon>Chloroflexota</taxon>
        <taxon>Candidatus Thermofontia</taxon>
        <taxon>Candidatus Thermofonsia Clade 1</taxon>
    </lineage>
</organism>
<dbReference type="AlphaFoldDB" id="A0A2M8PBM1"/>
<evidence type="ECO:0000313" key="6">
    <source>
        <dbReference type="Proteomes" id="UP000229681"/>
    </source>
</evidence>
<keyword evidence="1 3" id="KW-0597">Phosphoprotein</keyword>
<gene>
    <name evidence="5" type="ORF">CUN49_13155</name>
</gene>
<accession>A0A2M8PBM1</accession>
<dbReference type="Proteomes" id="UP000229681">
    <property type="component" value="Unassembled WGS sequence"/>
</dbReference>
<proteinExistence type="predicted"/>
<protein>
    <recommendedName>
        <fullName evidence="4">Response regulatory domain-containing protein</fullName>
    </recommendedName>
</protein>
<dbReference type="EMBL" id="PGTM01000240">
    <property type="protein sequence ID" value="PJF34936.1"/>
    <property type="molecule type" value="Genomic_DNA"/>
</dbReference>
<feature type="domain" description="Response regulatory" evidence="4">
    <location>
        <begin position="4"/>
        <end position="120"/>
    </location>
</feature>
<comment type="caution">
    <text evidence="5">The sequence shown here is derived from an EMBL/GenBank/DDBJ whole genome shotgun (WGS) entry which is preliminary data.</text>
</comment>